<proteinExistence type="predicted"/>
<protein>
    <submittedName>
        <fullName evidence="1">Uncharacterized protein</fullName>
    </submittedName>
</protein>
<sequence>MSKLLIDHDQVRAWVAARAGYPAIISIPDGHSGFQTRLRLTFGQRQLHEQGAGNEVIGGVELVPWNEWFDEFEKQQLALRVPASQDDISGSAYQLEKRPET</sequence>
<dbReference type="EMBL" id="UOEO01000196">
    <property type="protein sequence ID" value="VAW22060.1"/>
    <property type="molecule type" value="Genomic_DNA"/>
</dbReference>
<gene>
    <name evidence="1" type="ORF">MNBD_ALPHA12-876</name>
</gene>
<name>A0A3B0TZ65_9ZZZZ</name>
<dbReference type="AlphaFoldDB" id="A0A3B0TZ65"/>
<organism evidence="1">
    <name type="scientific">hydrothermal vent metagenome</name>
    <dbReference type="NCBI Taxonomy" id="652676"/>
    <lineage>
        <taxon>unclassified sequences</taxon>
        <taxon>metagenomes</taxon>
        <taxon>ecological metagenomes</taxon>
    </lineage>
</organism>
<accession>A0A3B0TZ65</accession>
<reference evidence="1" key="1">
    <citation type="submission" date="2018-06" db="EMBL/GenBank/DDBJ databases">
        <authorList>
            <person name="Zhirakovskaya E."/>
        </authorList>
    </citation>
    <scope>NUCLEOTIDE SEQUENCE</scope>
</reference>
<evidence type="ECO:0000313" key="1">
    <source>
        <dbReference type="EMBL" id="VAW22060.1"/>
    </source>
</evidence>